<accession>A0ABU7KGD7</accession>
<dbReference type="GO" id="GO:0016301">
    <property type="term" value="F:kinase activity"/>
    <property type="evidence" value="ECO:0007669"/>
    <property type="project" value="UniProtKB-KW"/>
</dbReference>
<keyword evidence="2" id="KW-0472">Membrane</keyword>
<dbReference type="RefSeq" id="WP_330094440.1">
    <property type="nucleotide sequence ID" value="NZ_JAUZMY010000033.1"/>
</dbReference>
<keyword evidence="2" id="KW-0812">Transmembrane</keyword>
<evidence type="ECO:0000256" key="2">
    <source>
        <dbReference type="SAM" id="Phobius"/>
    </source>
</evidence>
<sequence length="78" mass="7695">MTDPSSFGTALWTLLIVSGVVVALGLAAVSDMAMRRREDRAAAGSAPQEGSAADLATASPRGGPARGGNPSDGGADPR</sequence>
<name>A0ABU7KGD7_9ACTN</name>
<feature type="transmembrane region" description="Helical" evidence="2">
    <location>
        <begin position="6"/>
        <end position="29"/>
    </location>
</feature>
<protein>
    <submittedName>
        <fullName evidence="3">Histidine kinase</fullName>
    </submittedName>
</protein>
<dbReference type="Proteomes" id="UP001356095">
    <property type="component" value="Unassembled WGS sequence"/>
</dbReference>
<evidence type="ECO:0000313" key="3">
    <source>
        <dbReference type="EMBL" id="MEE2040677.1"/>
    </source>
</evidence>
<keyword evidence="3" id="KW-0808">Transferase</keyword>
<comment type="caution">
    <text evidence="3">The sequence shown here is derived from an EMBL/GenBank/DDBJ whole genome shotgun (WGS) entry which is preliminary data.</text>
</comment>
<evidence type="ECO:0000256" key="1">
    <source>
        <dbReference type="SAM" id="MobiDB-lite"/>
    </source>
</evidence>
<keyword evidence="3" id="KW-0418">Kinase</keyword>
<reference evidence="3 4" key="1">
    <citation type="submission" date="2023-08" db="EMBL/GenBank/DDBJ databases">
        <authorList>
            <person name="Girao M."/>
            <person name="Carvalho M.F."/>
        </authorList>
    </citation>
    <scope>NUCLEOTIDE SEQUENCE [LARGE SCALE GENOMIC DNA]</scope>
    <source>
        <strain evidence="3 4">CT-R113</strain>
    </source>
</reference>
<keyword evidence="2" id="KW-1133">Transmembrane helix</keyword>
<feature type="region of interest" description="Disordered" evidence="1">
    <location>
        <begin position="36"/>
        <end position="78"/>
    </location>
</feature>
<organism evidence="3 4">
    <name type="scientific">Nocardiopsis codii</name>
    <dbReference type="NCBI Taxonomy" id="3065942"/>
    <lineage>
        <taxon>Bacteria</taxon>
        <taxon>Bacillati</taxon>
        <taxon>Actinomycetota</taxon>
        <taxon>Actinomycetes</taxon>
        <taxon>Streptosporangiales</taxon>
        <taxon>Nocardiopsidaceae</taxon>
        <taxon>Nocardiopsis</taxon>
    </lineage>
</organism>
<keyword evidence="4" id="KW-1185">Reference proteome</keyword>
<dbReference type="EMBL" id="JAUZMY010000033">
    <property type="protein sequence ID" value="MEE2040677.1"/>
    <property type="molecule type" value="Genomic_DNA"/>
</dbReference>
<gene>
    <name evidence="3" type="ORF">Q8791_26000</name>
</gene>
<evidence type="ECO:0000313" key="4">
    <source>
        <dbReference type="Proteomes" id="UP001356095"/>
    </source>
</evidence>
<proteinExistence type="predicted"/>